<dbReference type="Gene3D" id="3.50.50.60">
    <property type="entry name" value="FAD/NAD(P)-binding domain"/>
    <property type="match status" value="1"/>
</dbReference>
<name>A0ABT8GEX7_9MICO</name>
<sequence>MGSQSSLPETGLPVIIIGAGPVGLAAAAHAVERGLEPLVLESGQLAGAAVREWAHISLFSPWSFDIDAASRRLLVRDGWQEPDGDGIPTGADLVERYLEPLSRVPELASRIRYGAQVLGVSREGIDKTRSIGREQHPLVVRVQTDGGVEDITAAAVIDASGTWRSPNPLGAMGIPAPGEADAGRWLVGGLPDVRGKDRHRFAGQRTLVAGLGHSAANTVLALVDLAAEAPGTEIVWAIRGDSPQRLYGGGEADELAERGALGTRLKEAVDSGAVTLLRSFAITALEPTADGRVTVSASGPDGAQAVTVDAIAASTGFRPDLGVIRELHLDLDPVTEAPSRLAPLIDPNFHSCGTVAPHGVDVLAHPESHFFIVGMKSYGRAPTFLLATGYEQVRSVVAAIAGDHEAALRVELALPESGVCCASPGVSAPGVPAGFATGLAHGRSGELATDRVAVPVAATLLQVESLGASRDACCG</sequence>
<dbReference type="Proteomes" id="UP001172708">
    <property type="component" value="Unassembled WGS sequence"/>
</dbReference>
<dbReference type="SUPFAM" id="SSF51905">
    <property type="entry name" value="FAD/NAD(P)-binding domain"/>
    <property type="match status" value="2"/>
</dbReference>
<evidence type="ECO:0000313" key="2">
    <source>
        <dbReference type="Proteomes" id="UP001172708"/>
    </source>
</evidence>
<dbReference type="Pfam" id="PF13738">
    <property type="entry name" value="Pyr_redox_3"/>
    <property type="match status" value="1"/>
</dbReference>
<dbReference type="PRINTS" id="PR00411">
    <property type="entry name" value="PNDRDTASEI"/>
</dbReference>
<dbReference type="PRINTS" id="PR00368">
    <property type="entry name" value="FADPNR"/>
</dbReference>
<evidence type="ECO:0000313" key="1">
    <source>
        <dbReference type="EMBL" id="MDN4479824.1"/>
    </source>
</evidence>
<accession>A0ABT8GEX7</accession>
<dbReference type="RefSeq" id="WP_301141044.1">
    <property type="nucleotide sequence ID" value="NZ_JAUHQA010000001.1"/>
</dbReference>
<dbReference type="InterPro" id="IPR036188">
    <property type="entry name" value="FAD/NAD-bd_sf"/>
</dbReference>
<comment type="caution">
    <text evidence="1">The sequence shown here is derived from an EMBL/GenBank/DDBJ whole genome shotgun (WGS) entry which is preliminary data.</text>
</comment>
<gene>
    <name evidence="1" type="ORF">QQX02_02645</name>
</gene>
<organism evidence="1 2">
    <name type="scientific">Demequina muriae</name>
    <dbReference type="NCBI Taxonomy" id="3051664"/>
    <lineage>
        <taxon>Bacteria</taxon>
        <taxon>Bacillati</taxon>
        <taxon>Actinomycetota</taxon>
        <taxon>Actinomycetes</taxon>
        <taxon>Micrococcales</taxon>
        <taxon>Demequinaceae</taxon>
        <taxon>Demequina</taxon>
    </lineage>
</organism>
<protein>
    <submittedName>
        <fullName evidence="1">NAD(P)-binding domain-containing protein</fullName>
    </submittedName>
</protein>
<keyword evidence="2" id="KW-1185">Reference proteome</keyword>
<proteinExistence type="predicted"/>
<dbReference type="EMBL" id="JAUHQA010000001">
    <property type="protein sequence ID" value="MDN4479824.1"/>
    <property type="molecule type" value="Genomic_DNA"/>
</dbReference>
<reference evidence="1" key="1">
    <citation type="submission" date="2023-06" db="EMBL/GenBank/DDBJ databases">
        <title>Egi l300058.</title>
        <authorList>
            <person name="Gao L."/>
            <person name="Fang B.-Z."/>
            <person name="Li W.-J."/>
        </authorList>
    </citation>
    <scope>NUCLEOTIDE SEQUENCE</scope>
    <source>
        <strain evidence="1">EGI L300058</strain>
    </source>
</reference>